<dbReference type="RefSeq" id="WP_212142431.1">
    <property type="nucleotide sequence ID" value="NZ_JAGSSW010000009.1"/>
</dbReference>
<protein>
    <submittedName>
        <fullName evidence="1">Uncharacterized protein</fullName>
    </submittedName>
</protein>
<reference evidence="1 2" key="1">
    <citation type="submission" date="2021-04" db="EMBL/GenBank/DDBJ databases">
        <title>Molecular and phenotypic characterization and identification of bacterial isolates recovered from the Anatolian ground squirrels (Spermophilus xanthoprymnus) and which have the potential to form a new species in the Campylobacter genus.</title>
        <authorList>
            <person name="Aydin F."/>
            <person name="Abay S."/>
            <person name="Kayman T."/>
            <person name="Karakaya E."/>
            <person name="Mustak H.K."/>
            <person name="Mustak I.B."/>
            <person name="Bilgin N."/>
            <person name="Duzler A."/>
            <person name="Sahin O."/>
            <person name="Guran O."/>
            <person name="Saticioglu I.B."/>
        </authorList>
    </citation>
    <scope>NUCLEOTIDE SEQUENCE [LARGE SCALE GENOMIC DNA]</scope>
    <source>
        <strain evidence="2">faydin-G24</strain>
    </source>
</reference>
<gene>
    <name evidence="1" type="ORF">KDD93_08520</name>
</gene>
<evidence type="ECO:0000313" key="2">
    <source>
        <dbReference type="Proteomes" id="UP000682951"/>
    </source>
</evidence>
<dbReference type="Proteomes" id="UP000682951">
    <property type="component" value="Unassembled WGS sequence"/>
</dbReference>
<dbReference type="EMBL" id="JAGSSW010000009">
    <property type="protein sequence ID" value="MBR8464600.1"/>
    <property type="molecule type" value="Genomic_DNA"/>
</dbReference>
<sequence>MTGSLKMVAYAVSTIDGLYIKECYISGDSCSLVLPNPLIYKINKIIIIGELKGTLHSVKIIASGLSYKR</sequence>
<name>A0ABS5HKQ7_9BACT</name>
<comment type="caution">
    <text evidence="1">The sequence shown here is derived from an EMBL/GenBank/DDBJ whole genome shotgun (WGS) entry which is preliminary data.</text>
</comment>
<proteinExistence type="predicted"/>
<keyword evidence="2" id="KW-1185">Reference proteome</keyword>
<accession>A0ABS5HKQ7</accession>
<evidence type="ECO:0000313" key="1">
    <source>
        <dbReference type="EMBL" id="MBR8464600.1"/>
    </source>
</evidence>
<organism evidence="1 2">
    <name type="scientific">Campylobacter anatolicus</name>
    <dbReference type="NCBI Taxonomy" id="2829105"/>
    <lineage>
        <taxon>Bacteria</taxon>
        <taxon>Pseudomonadati</taxon>
        <taxon>Campylobacterota</taxon>
        <taxon>Epsilonproteobacteria</taxon>
        <taxon>Campylobacterales</taxon>
        <taxon>Campylobacteraceae</taxon>
        <taxon>Campylobacter</taxon>
    </lineage>
</organism>